<dbReference type="Proteomes" id="UP000305238">
    <property type="component" value="Unassembled WGS sequence"/>
</dbReference>
<dbReference type="EMBL" id="VCKZ01000542">
    <property type="protein sequence ID" value="TMR26667.1"/>
    <property type="molecule type" value="Genomic_DNA"/>
</dbReference>
<protein>
    <submittedName>
        <fullName evidence="2">Helix-turn-helix domain-containing protein</fullName>
    </submittedName>
</protein>
<accession>A0A5S4G0U9</accession>
<organism evidence="2 3">
    <name type="scientific">Actinomadura geliboluensis</name>
    <dbReference type="NCBI Taxonomy" id="882440"/>
    <lineage>
        <taxon>Bacteria</taxon>
        <taxon>Bacillati</taxon>
        <taxon>Actinomycetota</taxon>
        <taxon>Actinomycetes</taxon>
        <taxon>Streptosporangiales</taxon>
        <taxon>Thermomonosporaceae</taxon>
        <taxon>Actinomadura</taxon>
    </lineage>
</organism>
<dbReference type="SUPFAM" id="SSF46955">
    <property type="entry name" value="Putative DNA-binding domain"/>
    <property type="match status" value="1"/>
</dbReference>
<gene>
    <name evidence="2" type="ORF">ETD96_40805</name>
</gene>
<feature type="domain" description="Helix-turn-helix" evidence="1">
    <location>
        <begin position="12"/>
        <end position="63"/>
    </location>
</feature>
<keyword evidence="3" id="KW-1185">Reference proteome</keyword>
<dbReference type="AlphaFoldDB" id="A0A5S4G0U9"/>
<dbReference type="RefSeq" id="WP_138641837.1">
    <property type="nucleotide sequence ID" value="NZ_VCKZ01000542.1"/>
</dbReference>
<reference evidence="2 3" key="1">
    <citation type="submission" date="2019-05" db="EMBL/GenBank/DDBJ databases">
        <title>Draft genome sequence of Actinomadura geliboluensis A8036.</title>
        <authorList>
            <person name="Saricaoglu S."/>
            <person name="Isik K."/>
        </authorList>
    </citation>
    <scope>NUCLEOTIDE SEQUENCE [LARGE SCALE GENOMIC DNA]</scope>
    <source>
        <strain evidence="2 3">A8036</strain>
    </source>
</reference>
<dbReference type="InterPro" id="IPR041657">
    <property type="entry name" value="HTH_17"/>
</dbReference>
<comment type="caution">
    <text evidence="2">The sequence shown here is derived from an EMBL/GenBank/DDBJ whole genome shotgun (WGS) entry which is preliminary data.</text>
</comment>
<name>A0A5S4G0U9_9ACTN</name>
<evidence type="ECO:0000313" key="3">
    <source>
        <dbReference type="Proteomes" id="UP000305238"/>
    </source>
</evidence>
<dbReference type="OrthoDB" id="194758at2"/>
<proteinExistence type="predicted"/>
<evidence type="ECO:0000313" key="2">
    <source>
        <dbReference type="EMBL" id="TMR26667.1"/>
    </source>
</evidence>
<dbReference type="InterPro" id="IPR009061">
    <property type="entry name" value="DNA-bd_dom_put_sf"/>
</dbReference>
<sequence length="70" mass="7700">MAARNPAAPSNLLTLAEVLAELRVSRSTFDTWRTLGTAPKCIKLPNGRIRVHRNDLNAWLSTRTEVAGTV</sequence>
<dbReference type="Pfam" id="PF12728">
    <property type="entry name" value="HTH_17"/>
    <property type="match status" value="1"/>
</dbReference>
<evidence type="ECO:0000259" key="1">
    <source>
        <dbReference type="Pfam" id="PF12728"/>
    </source>
</evidence>